<evidence type="ECO:0000313" key="2">
    <source>
        <dbReference type="Proteomes" id="UP000199496"/>
    </source>
</evidence>
<accession>A0A1H9BI66</accession>
<dbReference type="AlphaFoldDB" id="A0A1H9BI66"/>
<keyword evidence="2" id="KW-1185">Reference proteome</keyword>
<evidence type="ECO:0000313" key="1">
    <source>
        <dbReference type="EMBL" id="SEP88313.1"/>
    </source>
</evidence>
<protein>
    <submittedName>
        <fullName evidence="1">Uncharacterized protein</fullName>
    </submittedName>
</protein>
<gene>
    <name evidence="1" type="ORF">SAMN05421693_10921</name>
</gene>
<dbReference type="RefSeq" id="WP_274377156.1">
    <property type="nucleotide sequence ID" value="NZ_FOFO01000009.1"/>
</dbReference>
<proteinExistence type="predicted"/>
<dbReference type="STRING" id="867345.SAMN05421693_10921"/>
<reference evidence="1 2" key="1">
    <citation type="submission" date="2016-10" db="EMBL/GenBank/DDBJ databases">
        <authorList>
            <person name="de Groot N.N."/>
        </authorList>
    </citation>
    <scope>NUCLEOTIDE SEQUENCE [LARGE SCALE GENOMIC DNA]</scope>
    <source>
        <strain evidence="1 2">B7-7</strain>
    </source>
</reference>
<organism evidence="1 2">
    <name type="scientific">Ectothiorhodospira magna</name>
    <dbReference type="NCBI Taxonomy" id="867345"/>
    <lineage>
        <taxon>Bacteria</taxon>
        <taxon>Pseudomonadati</taxon>
        <taxon>Pseudomonadota</taxon>
        <taxon>Gammaproteobacteria</taxon>
        <taxon>Chromatiales</taxon>
        <taxon>Ectothiorhodospiraceae</taxon>
        <taxon>Ectothiorhodospira</taxon>
    </lineage>
</organism>
<dbReference type="Proteomes" id="UP000199496">
    <property type="component" value="Unassembled WGS sequence"/>
</dbReference>
<sequence length="44" mass="4993">MFTAAVVNVGFHHWSLKCFPVKVLILWGRDPGSPRREALTVLSR</sequence>
<name>A0A1H9BI66_9GAMM</name>
<dbReference type="EMBL" id="FOFO01000009">
    <property type="protein sequence ID" value="SEP88313.1"/>
    <property type="molecule type" value="Genomic_DNA"/>
</dbReference>